<accession>A0A4S4NTQ2</accession>
<evidence type="ECO:0000313" key="2">
    <source>
        <dbReference type="Proteomes" id="UP000308528"/>
    </source>
</evidence>
<comment type="caution">
    <text evidence="1">The sequence shown here is derived from an EMBL/GenBank/DDBJ whole genome shotgun (WGS) entry which is preliminary data.</text>
</comment>
<reference evidence="1 2" key="1">
    <citation type="submission" date="2019-04" db="EMBL/GenBank/DDBJ databases">
        <title>Lewinella litorea sp. nov., isolated from a marine sand.</title>
        <authorList>
            <person name="Yoon J.-H."/>
        </authorList>
    </citation>
    <scope>NUCLEOTIDE SEQUENCE [LARGE SCALE GENOMIC DNA]</scope>
    <source>
        <strain evidence="1 2">HSMS-39</strain>
    </source>
</reference>
<name>A0A4S4NTQ2_9BACT</name>
<proteinExistence type="predicted"/>
<keyword evidence="2" id="KW-1185">Reference proteome</keyword>
<dbReference type="Proteomes" id="UP000308528">
    <property type="component" value="Unassembled WGS sequence"/>
</dbReference>
<dbReference type="EMBL" id="SRSF01000001">
    <property type="protein sequence ID" value="THH41871.1"/>
    <property type="molecule type" value="Genomic_DNA"/>
</dbReference>
<protein>
    <submittedName>
        <fullName evidence="1">Uncharacterized protein</fullName>
    </submittedName>
</protein>
<sequence>MERDRTDQLRRELLELANYHFPAAARLGGYPIVHNHCFLRVVYDNLFSEKWQRVLDPKKAAIRQLNETQLRRAIDLGKQVLADPVTCKILNEQSLRWRRGG</sequence>
<dbReference type="OrthoDB" id="281270at2"/>
<dbReference type="RefSeq" id="WP_136456786.1">
    <property type="nucleotide sequence ID" value="NZ_SRSF01000001.1"/>
</dbReference>
<dbReference type="AlphaFoldDB" id="A0A4S4NTQ2"/>
<evidence type="ECO:0000313" key="1">
    <source>
        <dbReference type="EMBL" id="THH41871.1"/>
    </source>
</evidence>
<organism evidence="1 2">
    <name type="scientific">Neolewinella litorea</name>
    <dbReference type="NCBI Taxonomy" id="2562452"/>
    <lineage>
        <taxon>Bacteria</taxon>
        <taxon>Pseudomonadati</taxon>
        <taxon>Bacteroidota</taxon>
        <taxon>Saprospiria</taxon>
        <taxon>Saprospirales</taxon>
        <taxon>Lewinellaceae</taxon>
        <taxon>Neolewinella</taxon>
    </lineage>
</organism>
<gene>
    <name evidence="1" type="ORF">E4021_04590</name>
</gene>